<dbReference type="OrthoDB" id="297496at2759"/>
<sequence length="580" mass="64624">MGKKNGGLSAMMRGETKVAKKKTSPVAYVVQLLRSCGLHIGLLIACILYVILGAIIIREIELPHEMIVSKQTREKEEKLKEDFLNMVEKLKEENHDEAHLNDSINEMLNNYMKTMFGMYSNPISANYFDSQYYYSTNYTEWWTFDAAILFTATTVVPVGYGLVTPMTSTGRMFLCFYAIFGIPLALITMSDIGKFVCDAAFKLFKEKMRLFMFFLVILVFLYPLIGAILMHIFSTSVEVVGANVVHSVHYFGRGMQRATVIATQLCTQITQKIDIGRGIEFGIASLNQLARMGLMMNSLASHYQIPLVSNDSINSLDNPLQQHNYVEICACKARNEEAIFRVKPSSLPISNPTRIIIPSNEPGYIDRKILLRNTTTKDCQIKLFASHSEAFQLGQENIELKSHSAAAVNLRVNVPKLSYLAVNSVSIYAVPIHMPQIKEWIRIPNACRPSQLVTSLEFVLSPSKFSAPAVIVDLPGGASLVESYSGALLDCELEDVATAREIYDDVRTQKESPFMVEAIRKLKSQQTAKGLSRSTENEGSSCWFMDMLFGAKKEPAASMVSADSIYIRSDMNATPCAGGV</sequence>
<dbReference type="InterPro" id="IPR013099">
    <property type="entry name" value="K_chnl_dom"/>
</dbReference>
<dbReference type="GO" id="GO:0022841">
    <property type="term" value="F:potassium ion leak channel activity"/>
    <property type="evidence" value="ECO:0007669"/>
    <property type="project" value="TreeGrafter"/>
</dbReference>
<keyword evidence="7" id="KW-0407">Ion channel</keyword>
<dbReference type="PANTHER" id="PTHR11003">
    <property type="entry name" value="POTASSIUM CHANNEL, SUBFAMILY K"/>
    <property type="match status" value="1"/>
</dbReference>
<keyword evidence="6 8" id="KW-0472">Membrane</keyword>
<evidence type="ECO:0000256" key="2">
    <source>
        <dbReference type="ARBA" id="ARBA00022448"/>
    </source>
</evidence>
<keyword evidence="3 8" id="KW-0812">Transmembrane</keyword>
<comment type="subcellular location">
    <subcellularLocation>
        <location evidence="1">Membrane</location>
        <topology evidence="1">Multi-pass membrane protein</topology>
    </subcellularLocation>
</comment>
<keyword evidence="11" id="KW-1185">Reference proteome</keyword>
<reference evidence="10 11" key="1">
    <citation type="journal article" date="2017" name="Curr. Biol.">
        <title>Genome architecture and evolution of a unichromosomal asexual nematode.</title>
        <authorList>
            <person name="Fradin H."/>
            <person name="Zegar C."/>
            <person name="Gutwein M."/>
            <person name="Lucas J."/>
            <person name="Kovtun M."/>
            <person name="Corcoran D."/>
            <person name="Baugh L.R."/>
            <person name="Kiontke K."/>
            <person name="Gunsalus K."/>
            <person name="Fitch D.H."/>
            <person name="Piano F."/>
        </authorList>
    </citation>
    <scope>NUCLEOTIDE SEQUENCE [LARGE SCALE GENOMIC DNA]</scope>
    <source>
        <strain evidence="10">PF1309</strain>
    </source>
</reference>
<evidence type="ECO:0000256" key="4">
    <source>
        <dbReference type="ARBA" id="ARBA00022989"/>
    </source>
</evidence>
<dbReference type="PANTHER" id="PTHR11003:SF309">
    <property type="entry name" value="POTASSIUM CHANNEL DOMAIN-CONTAINING PROTEIN"/>
    <property type="match status" value="1"/>
</dbReference>
<name>A0A2A2K5Q5_9BILA</name>
<evidence type="ECO:0000256" key="7">
    <source>
        <dbReference type="ARBA" id="ARBA00023303"/>
    </source>
</evidence>
<dbReference type="GO" id="GO:0005886">
    <property type="term" value="C:plasma membrane"/>
    <property type="evidence" value="ECO:0007669"/>
    <property type="project" value="TreeGrafter"/>
</dbReference>
<dbReference type="Gene3D" id="1.10.287.70">
    <property type="match status" value="1"/>
</dbReference>
<feature type="domain" description="Potassium channel" evidence="9">
    <location>
        <begin position="130"/>
        <end position="196"/>
    </location>
</feature>
<accession>A0A2A2K5Q5</accession>
<dbReference type="GO" id="GO:0030322">
    <property type="term" value="P:stabilization of membrane potential"/>
    <property type="evidence" value="ECO:0007669"/>
    <property type="project" value="TreeGrafter"/>
</dbReference>
<comment type="caution">
    <text evidence="10">The sequence shown here is derived from an EMBL/GenBank/DDBJ whole genome shotgun (WGS) entry which is preliminary data.</text>
</comment>
<dbReference type="Proteomes" id="UP000218231">
    <property type="component" value="Unassembled WGS sequence"/>
</dbReference>
<dbReference type="EMBL" id="LIAE01009574">
    <property type="protein sequence ID" value="PAV69231.1"/>
    <property type="molecule type" value="Genomic_DNA"/>
</dbReference>
<dbReference type="InterPro" id="IPR003280">
    <property type="entry name" value="2pore_dom_K_chnl"/>
</dbReference>
<keyword evidence="5" id="KW-0406">Ion transport</keyword>
<evidence type="ECO:0000313" key="11">
    <source>
        <dbReference type="Proteomes" id="UP000218231"/>
    </source>
</evidence>
<organism evidence="10 11">
    <name type="scientific">Diploscapter pachys</name>
    <dbReference type="NCBI Taxonomy" id="2018661"/>
    <lineage>
        <taxon>Eukaryota</taxon>
        <taxon>Metazoa</taxon>
        <taxon>Ecdysozoa</taxon>
        <taxon>Nematoda</taxon>
        <taxon>Chromadorea</taxon>
        <taxon>Rhabditida</taxon>
        <taxon>Rhabditina</taxon>
        <taxon>Rhabditomorpha</taxon>
        <taxon>Rhabditoidea</taxon>
        <taxon>Rhabditidae</taxon>
        <taxon>Diploscapter</taxon>
    </lineage>
</organism>
<feature type="transmembrane region" description="Helical" evidence="8">
    <location>
        <begin position="141"/>
        <end position="163"/>
    </location>
</feature>
<feature type="transmembrane region" description="Helical" evidence="8">
    <location>
        <begin position="210"/>
        <end position="233"/>
    </location>
</feature>
<dbReference type="STRING" id="2018661.A0A2A2K5Q5"/>
<dbReference type="AlphaFoldDB" id="A0A2A2K5Q5"/>
<evidence type="ECO:0000256" key="6">
    <source>
        <dbReference type="ARBA" id="ARBA00023136"/>
    </source>
</evidence>
<gene>
    <name evidence="10" type="ORF">WR25_01571</name>
</gene>
<evidence type="ECO:0000259" key="9">
    <source>
        <dbReference type="Pfam" id="PF07885"/>
    </source>
</evidence>
<feature type="transmembrane region" description="Helical" evidence="8">
    <location>
        <begin position="169"/>
        <end position="189"/>
    </location>
</feature>
<protein>
    <recommendedName>
        <fullName evidence="9">Potassium channel domain-containing protein</fullName>
    </recommendedName>
</protein>
<dbReference type="GO" id="GO:0015271">
    <property type="term" value="F:outward rectifier potassium channel activity"/>
    <property type="evidence" value="ECO:0007669"/>
    <property type="project" value="TreeGrafter"/>
</dbReference>
<evidence type="ECO:0000256" key="5">
    <source>
        <dbReference type="ARBA" id="ARBA00023065"/>
    </source>
</evidence>
<proteinExistence type="predicted"/>
<feature type="transmembrane region" description="Helical" evidence="8">
    <location>
        <begin position="38"/>
        <end position="57"/>
    </location>
</feature>
<evidence type="ECO:0000256" key="3">
    <source>
        <dbReference type="ARBA" id="ARBA00022692"/>
    </source>
</evidence>
<dbReference type="SUPFAM" id="SSF81324">
    <property type="entry name" value="Voltage-gated potassium channels"/>
    <property type="match status" value="1"/>
</dbReference>
<dbReference type="Pfam" id="PF07885">
    <property type="entry name" value="Ion_trans_2"/>
    <property type="match status" value="1"/>
</dbReference>
<evidence type="ECO:0000256" key="1">
    <source>
        <dbReference type="ARBA" id="ARBA00004141"/>
    </source>
</evidence>
<keyword evidence="2" id="KW-0813">Transport</keyword>
<evidence type="ECO:0000256" key="8">
    <source>
        <dbReference type="SAM" id="Phobius"/>
    </source>
</evidence>
<evidence type="ECO:0000313" key="10">
    <source>
        <dbReference type="EMBL" id="PAV69231.1"/>
    </source>
</evidence>
<keyword evidence="4 8" id="KW-1133">Transmembrane helix</keyword>